<evidence type="ECO:0008006" key="8">
    <source>
        <dbReference type="Google" id="ProtNLM"/>
    </source>
</evidence>
<proteinExistence type="predicted"/>
<dbReference type="Pfam" id="PF04688">
    <property type="entry name" value="Holin_SPP1"/>
    <property type="match status" value="1"/>
</dbReference>
<reference evidence="6 7" key="1">
    <citation type="submission" date="2019-07" db="EMBL/GenBank/DDBJ databases">
        <authorList>
            <person name="Li J."/>
        </authorList>
    </citation>
    <scope>NUCLEOTIDE SEQUENCE [LARGE SCALE GENOMIC DNA]</scope>
    <source>
        <strain evidence="6 7">TKL69</strain>
    </source>
</reference>
<dbReference type="GO" id="GO:0016020">
    <property type="term" value="C:membrane"/>
    <property type="evidence" value="ECO:0007669"/>
    <property type="project" value="UniProtKB-SubCell"/>
</dbReference>
<organism evidence="6 7">
    <name type="scientific">Radiobacillus deserti</name>
    <dbReference type="NCBI Taxonomy" id="2594883"/>
    <lineage>
        <taxon>Bacteria</taxon>
        <taxon>Bacillati</taxon>
        <taxon>Bacillota</taxon>
        <taxon>Bacilli</taxon>
        <taxon>Bacillales</taxon>
        <taxon>Bacillaceae</taxon>
        <taxon>Radiobacillus</taxon>
    </lineage>
</organism>
<evidence type="ECO:0000256" key="3">
    <source>
        <dbReference type="ARBA" id="ARBA00022989"/>
    </source>
</evidence>
<keyword evidence="4 5" id="KW-0472">Membrane</keyword>
<sequence length="99" mass="11349">MDKDTLLRSFLLFAAIVNQVFVFFGHSTIPIGNPLVEQVVATIFTILSFFIVWFKINCSQTDGGYHEKNQSLNGPLKYKKTFMRWSRSLSSIQVMVGKR</sequence>
<evidence type="ECO:0000256" key="4">
    <source>
        <dbReference type="ARBA" id="ARBA00023136"/>
    </source>
</evidence>
<keyword evidence="7" id="KW-1185">Reference proteome</keyword>
<protein>
    <recommendedName>
        <fullName evidence="8">Phage holin</fullName>
    </recommendedName>
</protein>
<feature type="transmembrane region" description="Helical" evidence="5">
    <location>
        <begin position="7"/>
        <end position="29"/>
    </location>
</feature>
<name>A0A516KF44_9BACI</name>
<evidence type="ECO:0000313" key="6">
    <source>
        <dbReference type="EMBL" id="QDP40000.1"/>
    </source>
</evidence>
<dbReference type="EMBL" id="CP041666">
    <property type="protein sequence ID" value="QDP40000.1"/>
    <property type="molecule type" value="Genomic_DNA"/>
</dbReference>
<comment type="subcellular location">
    <subcellularLocation>
        <location evidence="1">Membrane</location>
    </subcellularLocation>
</comment>
<gene>
    <name evidence="6" type="ORF">FN924_07365</name>
</gene>
<dbReference type="InterPro" id="IPR006479">
    <property type="entry name" value="Holin"/>
</dbReference>
<dbReference type="Proteomes" id="UP000315215">
    <property type="component" value="Chromosome"/>
</dbReference>
<evidence type="ECO:0000256" key="5">
    <source>
        <dbReference type="SAM" id="Phobius"/>
    </source>
</evidence>
<dbReference type="KEGG" id="aqt:FN924_07365"/>
<feature type="transmembrane region" description="Helical" evidence="5">
    <location>
        <begin position="35"/>
        <end position="54"/>
    </location>
</feature>
<keyword evidence="3 5" id="KW-1133">Transmembrane helix</keyword>
<dbReference type="RefSeq" id="WP_143893150.1">
    <property type="nucleotide sequence ID" value="NZ_CP041666.1"/>
</dbReference>
<evidence type="ECO:0000256" key="2">
    <source>
        <dbReference type="ARBA" id="ARBA00022692"/>
    </source>
</evidence>
<keyword evidence="2 5" id="KW-0812">Transmembrane</keyword>
<evidence type="ECO:0000256" key="1">
    <source>
        <dbReference type="ARBA" id="ARBA00004370"/>
    </source>
</evidence>
<accession>A0A516KF44</accession>
<dbReference type="OrthoDB" id="2405362at2"/>
<evidence type="ECO:0000313" key="7">
    <source>
        <dbReference type="Proteomes" id="UP000315215"/>
    </source>
</evidence>
<dbReference type="AlphaFoldDB" id="A0A516KF44"/>